<keyword evidence="3" id="KW-1185">Reference proteome</keyword>
<evidence type="ECO:0000313" key="3">
    <source>
        <dbReference type="Proteomes" id="UP001595987"/>
    </source>
</evidence>
<name>A0ABV9JCP0_9LACT</name>
<feature type="signal peptide" evidence="1">
    <location>
        <begin position="1"/>
        <end position="24"/>
    </location>
</feature>
<evidence type="ECO:0000256" key="1">
    <source>
        <dbReference type="SAM" id="SignalP"/>
    </source>
</evidence>
<dbReference type="RefSeq" id="WP_213535073.1">
    <property type="nucleotide sequence ID" value="NZ_BOVQ01000004.1"/>
</dbReference>
<evidence type="ECO:0000313" key="2">
    <source>
        <dbReference type="EMBL" id="MFC4652293.1"/>
    </source>
</evidence>
<dbReference type="Proteomes" id="UP001595987">
    <property type="component" value="Unassembled WGS sequence"/>
</dbReference>
<comment type="caution">
    <text evidence="2">The sequence shown here is derived from an EMBL/GenBank/DDBJ whole genome shotgun (WGS) entry which is preliminary data.</text>
</comment>
<gene>
    <name evidence="2" type="ORF">ACFO26_05165</name>
</gene>
<keyword evidence="1" id="KW-0732">Signal</keyword>
<protein>
    <recommendedName>
        <fullName evidence="4">Lipoprotein</fullName>
    </recommendedName>
</protein>
<sequence length="267" mass="29598">MKKFLTFTVLLLSVATLTACSSKAKTAHHELSGEFYGSKTDTTLDFEKGKDWLIYQTELPTGNGTVTLTGNFDYTMSGDKITIKWGNKYDKKYGFKPGEVLGEGRISKDNQTITITKDKSDKNTRHAQYYDFLDPSFGKNNQAAKKAKTESSSSKAAENKWKTEAQDFIDKTVKTNENAAFTFSKADYDALFADDYYGATKGAKGTNITDVLAKYPTVNTAMPGFSEDGQLILGYGKSDSSRFVQLEFVRQNNGSYTLVEKTESGLK</sequence>
<evidence type="ECO:0008006" key="4">
    <source>
        <dbReference type="Google" id="ProtNLM"/>
    </source>
</evidence>
<organism evidence="2 3">
    <name type="scientific">Lactococcus nasutitermitis</name>
    <dbReference type="NCBI Taxonomy" id="1652957"/>
    <lineage>
        <taxon>Bacteria</taxon>
        <taxon>Bacillati</taxon>
        <taxon>Bacillota</taxon>
        <taxon>Bacilli</taxon>
        <taxon>Lactobacillales</taxon>
        <taxon>Streptococcaceae</taxon>
        <taxon>Lactococcus</taxon>
    </lineage>
</organism>
<reference evidence="3" key="1">
    <citation type="journal article" date="2019" name="Int. J. Syst. Evol. Microbiol.">
        <title>The Global Catalogue of Microorganisms (GCM) 10K type strain sequencing project: providing services to taxonomists for standard genome sequencing and annotation.</title>
        <authorList>
            <consortium name="The Broad Institute Genomics Platform"/>
            <consortium name="The Broad Institute Genome Sequencing Center for Infectious Disease"/>
            <person name="Wu L."/>
            <person name="Ma J."/>
        </authorList>
    </citation>
    <scope>NUCLEOTIDE SEQUENCE [LARGE SCALE GENOMIC DNA]</scope>
    <source>
        <strain evidence="3">CCUG 63287</strain>
    </source>
</reference>
<feature type="chain" id="PRO_5046949858" description="Lipoprotein" evidence="1">
    <location>
        <begin position="25"/>
        <end position="267"/>
    </location>
</feature>
<proteinExistence type="predicted"/>
<dbReference type="EMBL" id="JBHSGD010000005">
    <property type="protein sequence ID" value="MFC4652293.1"/>
    <property type="molecule type" value="Genomic_DNA"/>
</dbReference>
<accession>A0ABV9JCP0</accession>
<dbReference type="PROSITE" id="PS51257">
    <property type="entry name" value="PROKAR_LIPOPROTEIN"/>
    <property type="match status" value="1"/>
</dbReference>